<accession>A0AAV9S1P1</accession>
<organism evidence="1 2">
    <name type="scientific">Crenichthys baileyi</name>
    <name type="common">White River springfish</name>
    <dbReference type="NCBI Taxonomy" id="28760"/>
    <lineage>
        <taxon>Eukaryota</taxon>
        <taxon>Metazoa</taxon>
        <taxon>Chordata</taxon>
        <taxon>Craniata</taxon>
        <taxon>Vertebrata</taxon>
        <taxon>Euteleostomi</taxon>
        <taxon>Actinopterygii</taxon>
        <taxon>Neopterygii</taxon>
        <taxon>Teleostei</taxon>
        <taxon>Neoteleostei</taxon>
        <taxon>Acanthomorphata</taxon>
        <taxon>Ovalentaria</taxon>
        <taxon>Atherinomorphae</taxon>
        <taxon>Cyprinodontiformes</taxon>
        <taxon>Goodeidae</taxon>
        <taxon>Crenichthys</taxon>
    </lineage>
</organism>
<evidence type="ECO:0000313" key="1">
    <source>
        <dbReference type="EMBL" id="KAK5615191.1"/>
    </source>
</evidence>
<name>A0AAV9S1P1_9TELE</name>
<gene>
    <name evidence="1" type="ORF">CRENBAI_004641</name>
</gene>
<protein>
    <submittedName>
        <fullName evidence="1">Uncharacterized protein</fullName>
    </submittedName>
</protein>
<comment type="caution">
    <text evidence="1">The sequence shown here is derived from an EMBL/GenBank/DDBJ whole genome shotgun (WGS) entry which is preliminary data.</text>
</comment>
<dbReference type="EMBL" id="JAHHUM010000993">
    <property type="protein sequence ID" value="KAK5615191.1"/>
    <property type="molecule type" value="Genomic_DNA"/>
</dbReference>
<dbReference type="AlphaFoldDB" id="A0AAV9S1P1"/>
<sequence length="85" mass="9793">MCKCEHLLLCEGLSTQRETKRREQREWKLGKRERQLDEGAFWQTGSSVNRAINLRGSRSAVATGLNLAEVRQGSSFKTRRRSGWV</sequence>
<dbReference type="Proteomes" id="UP001311232">
    <property type="component" value="Unassembled WGS sequence"/>
</dbReference>
<reference evidence="1 2" key="1">
    <citation type="submission" date="2021-06" db="EMBL/GenBank/DDBJ databases">
        <authorList>
            <person name="Palmer J.M."/>
        </authorList>
    </citation>
    <scope>NUCLEOTIDE SEQUENCE [LARGE SCALE GENOMIC DNA]</scope>
    <source>
        <strain evidence="1 2">MEX-2019</strain>
        <tissue evidence="1">Muscle</tissue>
    </source>
</reference>
<keyword evidence="2" id="KW-1185">Reference proteome</keyword>
<feature type="non-terminal residue" evidence="1">
    <location>
        <position position="85"/>
    </location>
</feature>
<evidence type="ECO:0000313" key="2">
    <source>
        <dbReference type="Proteomes" id="UP001311232"/>
    </source>
</evidence>
<proteinExistence type="predicted"/>